<accession>A0A6B9L9C5</accession>
<dbReference type="GeneID" id="60320905"/>
<dbReference type="RefSeq" id="YP_009949500.1">
    <property type="nucleotide sequence ID" value="NC_051581.1"/>
</dbReference>
<evidence type="ECO:0000313" key="2">
    <source>
        <dbReference type="EMBL" id="QHB37343.1"/>
    </source>
</evidence>
<evidence type="ECO:0000313" key="3">
    <source>
        <dbReference type="Proteomes" id="UP000463946"/>
    </source>
</evidence>
<protein>
    <recommendedName>
        <fullName evidence="4">Tail assembly chaperone</fullName>
    </recommendedName>
</protein>
<gene>
    <name evidence="2" type="primary">41</name>
    <name evidence="2" type="ORF">PBI_BIRDSNEST_41</name>
</gene>
<feature type="region of interest" description="Disordered" evidence="1">
    <location>
        <begin position="1"/>
        <end position="26"/>
    </location>
</feature>
<name>A0A6B9L9C5_9CAUD</name>
<proteinExistence type="predicted"/>
<dbReference type="KEGG" id="vg:60320905"/>
<reference evidence="2 3" key="1">
    <citation type="submission" date="2019-12" db="EMBL/GenBank/DDBJ databases">
        <authorList>
            <person name="Lauer M.J."/>
            <person name="Curtus N.L."/>
            <person name="Garlena R.A."/>
            <person name="Russell D.A."/>
            <person name="Pope W.H."/>
            <person name="Jacobs-Sera D."/>
            <person name="Hatfull G.F."/>
        </authorList>
    </citation>
    <scope>NUCLEOTIDE SEQUENCE [LARGE SCALE GENOMIC DNA]</scope>
</reference>
<evidence type="ECO:0008006" key="4">
    <source>
        <dbReference type="Google" id="ProtNLM"/>
    </source>
</evidence>
<keyword evidence="3" id="KW-1185">Reference proteome</keyword>
<dbReference type="Proteomes" id="UP000463946">
    <property type="component" value="Segment"/>
</dbReference>
<dbReference type="Pfam" id="PF23781">
    <property type="entry name" value="Phage_TAC_16"/>
    <property type="match status" value="1"/>
</dbReference>
<sequence>MALYPPPPGYVDCESDAEDHPTPPERGYHAIEVEGIGTFHARKPLPNAIPALAGAANAKVSGSSRIDYLTIFVQNHLADGEAEALLARMMDPDEELPEDAMLRVSRAIATAGSARPTPPSSTSR</sequence>
<dbReference type="EMBL" id="MN813686">
    <property type="protein sequence ID" value="QHB37343.1"/>
    <property type="molecule type" value="Genomic_DNA"/>
</dbReference>
<evidence type="ECO:0000256" key="1">
    <source>
        <dbReference type="SAM" id="MobiDB-lite"/>
    </source>
</evidence>
<organism evidence="2 3">
    <name type="scientific">Mycobacterium phage BirdsNest</name>
    <dbReference type="NCBI Taxonomy" id="2686231"/>
    <lineage>
        <taxon>Viruses</taxon>
        <taxon>Duplodnaviria</taxon>
        <taxon>Heunggongvirae</taxon>
        <taxon>Uroviricota</taxon>
        <taxon>Caudoviricetes</taxon>
        <taxon>Bclasvirinae</taxon>
        <taxon>Birdsnestvirus</taxon>
        <taxon>Birdsnestvirus birdsnest</taxon>
    </lineage>
</organism>
<dbReference type="InterPro" id="IPR056927">
    <property type="entry name" value="Phage_TAC"/>
</dbReference>